<accession>A0ABV8LUA3</accession>
<keyword evidence="8" id="KW-1185">Reference proteome</keyword>
<dbReference type="EMBL" id="JBHSAY010000015">
    <property type="protein sequence ID" value="MFC4134640.1"/>
    <property type="molecule type" value="Genomic_DNA"/>
</dbReference>
<dbReference type="Proteomes" id="UP001595816">
    <property type="component" value="Unassembled WGS sequence"/>
</dbReference>
<evidence type="ECO:0000256" key="3">
    <source>
        <dbReference type="ARBA" id="ARBA00023002"/>
    </source>
</evidence>
<keyword evidence="1" id="KW-0285">Flavoprotein</keyword>
<proteinExistence type="predicted"/>
<evidence type="ECO:0000256" key="1">
    <source>
        <dbReference type="ARBA" id="ARBA00022630"/>
    </source>
</evidence>
<evidence type="ECO:0000256" key="4">
    <source>
        <dbReference type="ARBA" id="ARBA00023033"/>
    </source>
</evidence>
<feature type="domain" description="FAD-binding" evidence="6">
    <location>
        <begin position="282"/>
        <end position="330"/>
    </location>
</feature>
<dbReference type="Pfam" id="PF01494">
    <property type="entry name" value="FAD_binding_3"/>
    <property type="match status" value="2"/>
</dbReference>
<dbReference type="InterPro" id="IPR036188">
    <property type="entry name" value="FAD/NAD-bd_sf"/>
</dbReference>
<evidence type="ECO:0000256" key="5">
    <source>
        <dbReference type="SAM" id="MobiDB-lite"/>
    </source>
</evidence>
<dbReference type="PANTHER" id="PTHR46972:SF1">
    <property type="entry name" value="FAD DEPENDENT OXIDOREDUCTASE DOMAIN-CONTAINING PROTEIN"/>
    <property type="match status" value="1"/>
</dbReference>
<dbReference type="PRINTS" id="PR00420">
    <property type="entry name" value="RNGMNOXGNASE"/>
</dbReference>
<dbReference type="Gene3D" id="3.50.50.60">
    <property type="entry name" value="FAD/NAD(P)-binding domain"/>
    <property type="match status" value="1"/>
</dbReference>
<organism evidence="7 8">
    <name type="scientific">Hamadaea flava</name>
    <dbReference type="NCBI Taxonomy" id="1742688"/>
    <lineage>
        <taxon>Bacteria</taxon>
        <taxon>Bacillati</taxon>
        <taxon>Actinomycetota</taxon>
        <taxon>Actinomycetes</taxon>
        <taxon>Micromonosporales</taxon>
        <taxon>Micromonosporaceae</taxon>
        <taxon>Hamadaea</taxon>
    </lineage>
</organism>
<evidence type="ECO:0000313" key="8">
    <source>
        <dbReference type="Proteomes" id="UP001595816"/>
    </source>
</evidence>
<comment type="caution">
    <text evidence="7">The sequence shown here is derived from an EMBL/GenBank/DDBJ whole genome shotgun (WGS) entry which is preliminary data.</text>
</comment>
<feature type="domain" description="FAD-binding" evidence="6">
    <location>
        <begin position="3"/>
        <end position="165"/>
    </location>
</feature>
<gene>
    <name evidence="7" type="ORF">ACFOZ4_28855</name>
</gene>
<reference evidence="8" key="1">
    <citation type="journal article" date="2019" name="Int. J. Syst. Evol. Microbiol.">
        <title>The Global Catalogue of Microorganisms (GCM) 10K type strain sequencing project: providing services to taxonomists for standard genome sequencing and annotation.</title>
        <authorList>
            <consortium name="The Broad Institute Genomics Platform"/>
            <consortium name="The Broad Institute Genome Sequencing Center for Infectious Disease"/>
            <person name="Wu L."/>
            <person name="Ma J."/>
        </authorList>
    </citation>
    <scope>NUCLEOTIDE SEQUENCE [LARGE SCALE GENOMIC DNA]</scope>
    <source>
        <strain evidence="8">CGMCC 4.7289</strain>
    </source>
</reference>
<dbReference type="InterPro" id="IPR002938">
    <property type="entry name" value="FAD-bd"/>
</dbReference>
<feature type="region of interest" description="Disordered" evidence="5">
    <location>
        <begin position="367"/>
        <end position="395"/>
    </location>
</feature>
<evidence type="ECO:0000259" key="6">
    <source>
        <dbReference type="Pfam" id="PF01494"/>
    </source>
</evidence>
<evidence type="ECO:0000256" key="2">
    <source>
        <dbReference type="ARBA" id="ARBA00022827"/>
    </source>
</evidence>
<dbReference type="PANTHER" id="PTHR46972">
    <property type="entry name" value="MONOOXYGENASE ASQM-RELATED"/>
    <property type="match status" value="1"/>
</dbReference>
<dbReference type="SUPFAM" id="SSF51905">
    <property type="entry name" value="FAD/NAD(P)-binding domain"/>
    <property type="match status" value="1"/>
</dbReference>
<keyword evidence="2" id="KW-0274">FAD</keyword>
<keyword evidence="3" id="KW-0560">Oxidoreductase</keyword>
<keyword evidence="4" id="KW-0503">Monooxygenase</keyword>
<evidence type="ECO:0000313" key="7">
    <source>
        <dbReference type="EMBL" id="MFC4134640.1"/>
    </source>
</evidence>
<dbReference type="RefSeq" id="WP_253761215.1">
    <property type="nucleotide sequence ID" value="NZ_JAMZDZ010000001.1"/>
</dbReference>
<protein>
    <submittedName>
        <fullName evidence="7">FAD-dependent oxidoreductase</fullName>
    </submittedName>
</protein>
<sequence length="395" mass="42136">MRIAIAGGGLGGLTLARILHLHGIDAVVYEREANPSARSQGGMLDLHPESGQRALAEAGLSVRFQAEARPEGEEHRILDPAGRVLVHHMPTPGSFSGRPEIDRSALRDLLLDSLPLGTVRWQHRLVAATPRSGEGFGLEFEGARRVDCDVLIGADGARSVVRRLLTDAPLSYVATLVELSISDADRRHPAIAELVGPGNLWSIGVNQILAAQRLGDGTIRVGISLRAEDRTVDAYRSKGALLDLFDGWDPSLIALIEAGDSGPTPRVVEATPTGTRWANQPGITLIGDAAHLMPPVGEGANQAMLDAAELATELAANPADPDSAIRAYEEAMYARIHPIAERSARIQAMMLSPTAADDIVRFFTRRPAKPTPAEPTSDEALCGPAEMTRFSEPNA</sequence>
<name>A0ABV8LUA3_9ACTN</name>